<dbReference type="AlphaFoldDB" id="A0A6G1IBW0"/>
<accession>A0A6G1IBW0</accession>
<keyword evidence="3" id="KW-1185">Reference proteome</keyword>
<dbReference type="OrthoDB" id="3741782at2759"/>
<feature type="region of interest" description="Disordered" evidence="1">
    <location>
        <begin position="283"/>
        <end position="311"/>
    </location>
</feature>
<feature type="compositionally biased region" description="Basic and acidic residues" evidence="1">
    <location>
        <begin position="299"/>
        <end position="311"/>
    </location>
</feature>
<protein>
    <submittedName>
        <fullName evidence="2">Uncharacterized protein</fullName>
    </submittedName>
</protein>
<sequence>MAEDEGTVTEIAELKLIARKFHRMTGAYLEQYKMGKSWLAWERKVETFDINNPDDVKNYNRWINQLCDKFDHRHHKRPARPCWTEEEIAVLRGHFNDLIDEKGLIVAHDFSNWEQVRDKVANVGTEPRMTNSVQSMAERDIFVHGDERMGIHEWREFGRDLRRLQRANPTIAIPNNVLFPGLVIPMDSVKARRSGATEDVEYYNFRRDGPDRVPKLSAKVVDGEVIVMDRFGGDLVRRYGLMDHFRGVTKEKVAVGGEDAVEDGSMQDQSVGLEAAIDQVLQEAGYPPEAGSEEDHGEVDEGRPHEESRQV</sequence>
<organism evidence="2 3">
    <name type="scientific">Lentithecium fluviatile CBS 122367</name>
    <dbReference type="NCBI Taxonomy" id="1168545"/>
    <lineage>
        <taxon>Eukaryota</taxon>
        <taxon>Fungi</taxon>
        <taxon>Dikarya</taxon>
        <taxon>Ascomycota</taxon>
        <taxon>Pezizomycotina</taxon>
        <taxon>Dothideomycetes</taxon>
        <taxon>Pleosporomycetidae</taxon>
        <taxon>Pleosporales</taxon>
        <taxon>Massarineae</taxon>
        <taxon>Lentitheciaceae</taxon>
        <taxon>Lentithecium</taxon>
    </lineage>
</organism>
<gene>
    <name evidence="2" type="ORF">K458DRAFT_425276</name>
</gene>
<proteinExistence type="predicted"/>
<reference evidence="2" key="1">
    <citation type="journal article" date="2020" name="Stud. Mycol.">
        <title>101 Dothideomycetes genomes: a test case for predicting lifestyles and emergence of pathogens.</title>
        <authorList>
            <person name="Haridas S."/>
            <person name="Albert R."/>
            <person name="Binder M."/>
            <person name="Bloem J."/>
            <person name="Labutti K."/>
            <person name="Salamov A."/>
            <person name="Andreopoulos B."/>
            <person name="Baker S."/>
            <person name="Barry K."/>
            <person name="Bills G."/>
            <person name="Bluhm B."/>
            <person name="Cannon C."/>
            <person name="Castanera R."/>
            <person name="Culley D."/>
            <person name="Daum C."/>
            <person name="Ezra D."/>
            <person name="Gonzalez J."/>
            <person name="Henrissat B."/>
            <person name="Kuo A."/>
            <person name="Liang C."/>
            <person name="Lipzen A."/>
            <person name="Lutzoni F."/>
            <person name="Magnuson J."/>
            <person name="Mondo S."/>
            <person name="Nolan M."/>
            <person name="Ohm R."/>
            <person name="Pangilinan J."/>
            <person name="Park H.-J."/>
            <person name="Ramirez L."/>
            <person name="Alfaro M."/>
            <person name="Sun H."/>
            <person name="Tritt A."/>
            <person name="Yoshinaga Y."/>
            <person name="Zwiers L.-H."/>
            <person name="Turgeon B."/>
            <person name="Goodwin S."/>
            <person name="Spatafora J."/>
            <person name="Crous P."/>
            <person name="Grigoriev I."/>
        </authorList>
    </citation>
    <scope>NUCLEOTIDE SEQUENCE</scope>
    <source>
        <strain evidence="2">CBS 122367</strain>
    </source>
</reference>
<dbReference type="EMBL" id="MU005651">
    <property type="protein sequence ID" value="KAF2675704.1"/>
    <property type="molecule type" value="Genomic_DNA"/>
</dbReference>
<evidence type="ECO:0000313" key="3">
    <source>
        <dbReference type="Proteomes" id="UP000799291"/>
    </source>
</evidence>
<dbReference type="Proteomes" id="UP000799291">
    <property type="component" value="Unassembled WGS sequence"/>
</dbReference>
<evidence type="ECO:0000313" key="2">
    <source>
        <dbReference type="EMBL" id="KAF2675704.1"/>
    </source>
</evidence>
<name>A0A6G1IBW0_9PLEO</name>
<evidence type="ECO:0000256" key="1">
    <source>
        <dbReference type="SAM" id="MobiDB-lite"/>
    </source>
</evidence>